<sequence>MNRIVSRRWDFLPCRPPTTSVFENFLYSILRCQSEFRARRRYLFPSLIRRDNSSSSFFPHPSNQISYSPIRKSRSQFLSSQSSTIDGPRRGIPIPSIIVNPNSRVSEIMPGGMIMKENLGVMKEKRVDLEYGHFWMMKDIRDCNSKPLLSNPQLISSSEALPFPSLYNCTTLSGVTNLSLTDRLRSPSSGSYGCTLVAISFKQYGFEMLPSWIGPFERVFNEENENLSQRRKKHRRSAISVRPNIVQIAISEGGILRLLSSIVTNSMRRNVPQHLHDNTLLHFGDGEDVGILRDVLRMHNDLPGYVVLVDGKGRVRWMGSGLPEEEEIDILVGCARNLMKGEETEDENVDMARRWHRR</sequence>
<protein>
    <recommendedName>
        <fullName evidence="2">Mitochondrial ATPase complex subunit ATP10</fullName>
    </recommendedName>
</protein>
<dbReference type="EMBL" id="HBFR01029088">
    <property type="protein sequence ID" value="CAD8893954.1"/>
    <property type="molecule type" value="Transcribed_RNA"/>
</dbReference>
<dbReference type="GO" id="GO:0033615">
    <property type="term" value="P:mitochondrial proton-transporting ATP synthase complex assembly"/>
    <property type="evidence" value="ECO:0007669"/>
    <property type="project" value="TreeGrafter"/>
</dbReference>
<dbReference type="AlphaFoldDB" id="A0A7S1BRD1"/>
<dbReference type="Pfam" id="PF05176">
    <property type="entry name" value="ATP-synt_10"/>
    <property type="match status" value="1"/>
</dbReference>
<dbReference type="GO" id="GO:0005743">
    <property type="term" value="C:mitochondrial inner membrane"/>
    <property type="evidence" value="ECO:0007669"/>
    <property type="project" value="TreeGrafter"/>
</dbReference>
<organism evidence="1">
    <name type="scientific">Corethron hystrix</name>
    <dbReference type="NCBI Taxonomy" id="216773"/>
    <lineage>
        <taxon>Eukaryota</taxon>
        <taxon>Sar</taxon>
        <taxon>Stramenopiles</taxon>
        <taxon>Ochrophyta</taxon>
        <taxon>Bacillariophyta</taxon>
        <taxon>Coscinodiscophyceae</taxon>
        <taxon>Corethrophycidae</taxon>
        <taxon>Corethrales</taxon>
        <taxon>Corethraceae</taxon>
        <taxon>Corethron</taxon>
    </lineage>
</organism>
<accession>A0A7S1BRD1</accession>
<evidence type="ECO:0000313" key="1">
    <source>
        <dbReference type="EMBL" id="CAD8893954.1"/>
    </source>
</evidence>
<reference evidence="1" key="1">
    <citation type="submission" date="2021-01" db="EMBL/GenBank/DDBJ databases">
        <authorList>
            <person name="Corre E."/>
            <person name="Pelletier E."/>
            <person name="Niang G."/>
            <person name="Scheremetjew M."/>
            <person name="Finn R."/>
            <person name="Kale V."/>
            <person name="Holt S."/>
            <person name="Cochrane G."/>
            <person name="Meng A."/>
            <person name="Brown T."/>
            <person name="Cohen L."/>
        </authorList>
    </citation>
    <scope>NUCLEOTIDE SEQUENCE</scope>
    <source>
        <strain evidence="1">308</strain>
    </source>
</reference>
<gene>
    <name evidence="1" type="ORF">CHYS00102_LOCUS21166</name>
</gene>
<proteinExistence type="predicted"/>
<dbReference type="PANTHER" id="PTHR28106">
    <property type="entry name" value="MITOCHONDRIAL ATPASE COMPLEX SUBUNIT ATP10"/>
    <property type="match status" value="1"/>
</dbReference>
<dbReference type="PANTHER" id="PTHR28106:SF1">
    <property type="entry name" value="MITOCHONDRIAL ATPASE COMPLEX SUBUNIT ATP10"/>
    <property type="match status" value="1"/>
</dbReference>
<dbReference type="InterPro" id="IPR007849">
    <property type="entry name" value="ATP10"/>
</dbReference>
<evidence type="ECO:0008006" key="2">
    <source>
        <dbReference type="Google" id="ProtNLM"/>
    </source>
</evidence>
<name>A0A7S1BRD1_9STRA</name>